<gene>
    <name evidence="3" type="ORF">C7I84_18140</name>
</gene>
<dbReference type="OrthoDB" id="9807387at2"/>
<keyword evidence="4" id="KW-1185">Reference proteome</keyword>
<dbReference type="Pfam" id="PF00857">
    <property type="entry name" value="Isochorismatase"/>
    <property type="match status" value="1"/>
</dbReference>
<dbReference type="InterPro" id="IPR000868">
    <property type="entry name" value="Isochorismatase-like_dom"/>
</dbReference>
<dbReference type="Gene3D" id="3.40.50.850">
    <property type="entry name" value="Isochorismatase-like"/>
    <property type="match status" value="1"/>
</dbReference>
<reference evidence="3 4" key="1">
    <citation type="submission" date="2018-03" db="EMBL/GenBank/DDBJ databases">
        <title>The draft genome of Mesorhizobium sp. 6GN-30.</title>
        <authorList>
            <person name="Liu L."/>
            <person name="Li L."/>
            <person name="Wang T."/>
            <person name="Zhang X."/>
            <person name="Liang L."/>
        </authorList>
    </citation>
    <scope>NUCLEOTIDE SEQUENCE [LARGE SCALE GENOMIC DNA]</scope>
    <source>
        <strain evidence="3 4">6GN30</strain>
    </source>
</reference>
<dbReference type="CDD" id="cd01014">
    <property type="entry name" value="nicotinamidase_related"/>
    <property type="match status" value="1"/>
</dbReference>
<dbReference type="RefSeq" id="WP_106773622.1">
    <property type="nucleotide sequence ID" value="NZ_PXYK01000017.1"/>
</dbReference>
<sequence length="200" mass="21289">MTEPRTFNQMFGAPDHPSPLDRSVLVLIDIQREYVDGAAPLENVREAAAEAGRMLDLARWRGVPVFHIAHGAGPGAPVFATDGPYVEHLPEVAPRDGEPVLWKQHADAFLGTGLAERIRETGRSEVIIVGDMTHVCVSTSTRTAAEAHGFRVTVVADATASRDLPNPLGGVVPAETVRQAALAELADAFAVVVKDASAWA</sequence>
<keyword evidence="1 3" id="KW-0378">Hydrolase</keyword>
<dbReference type="InterPro" id="IPR050272">
    <property type="entry name" value="Isochorismatase-like_hydrls"/>
</dbReference>
<dbReference type="GO" id="GO:0016787">
    <property type="term" value="F:hydrolase activity"/>
    <property type="evidence" value="ECO:0007669"/>
    <property type="project" value="UniProtKB-KW"/>
</dbReference>
<accession>A0A2P7S521</accession>
<dbReference type="PANTHER" id="PTHR43540:SF15">
    <property type="entry name" value="BLR5631 PROTEIN"/>
    <property type="match status" value="1"/>
</dbReference>
<dbReference type="PANTHER" id="PTHR43540">
    <property type="entry name" value="PEROXYUREIDOACRYLATE/UREIDOACRYLATE AMIDOHYDROLASE-RELATED"/>
    <property type="match status" value="1"/>
</dbReference>
<evidence type="ECO:0000259" key="2">
    <source>
        <dbReference type="Pfam" id="PF00857"/>
    </source>
</evidence>
<name>A0A2P7S521_9HYPH</name>
<dbReference type="SUPFAM" id="SSF52499">
    <property type="entry name" value="Isochorismatase-like hydrolases"/>
    <property type="match status" value="1"/>
</dbReference>
<protein>
    <submittedName>
        <fullName evidence="3">Cysteine hydrolase</fullName>
    </submittedName>
</protein>
<evidence type="ECO:0000313" key="3">
    <source>
        <dbReference type="EMBL" id="PSJ57558.1"/>
    </source>
</evidence>
<evidence type="ECO:0000256" key="1">
    <source>
        <dbReference type="ARBA" id="ARBA00022801"/>
    </source>
</evidence>
<comment type="caution">
    <text evidence="3">The sequence shown here is derived from an EMBL/GenBank/DDBJ whole genome shotgun (WGS) entry which is preliminary data.</text>
</comment>
<dbReference type="InterPro" id="IPR036380">
    <property type="entry name" value="Isochorismatase-like_sf"/>
</dbReference>
<evidence type="ECO:0000313" key="4">
    <source>
        <dbReference type="Proteomes" id="UP000241229"/>
    </source>
</evidence>
<proteinExistence type="predicted"/>
<dbReference type="EMBL" id="PXYK01000017">
    <property type="protein sequence ID" value="PSJ57558.1"/>
    <property type="molecule type" value="Genomic_DNA"/>
</dbReference>
<feature type="domain" description="Isochorismatase-like" evidence="2">
    <location>
        <begin position="23"/>
        <end position="194"/>
    </location>
</feature>
<organism evidence="3 4">
    <name type="scientific">Kumtagia ephedrae</name>
    <dbReference type="NCBI Taxonomy" id="2116701"/>
    <lineage>
        <taxon>Bacteria</taxon>
        <taxon>Pseudomonadati</taxon>
        <taxon>Pseudomonadota</taxon>
        <taxon>Alphaproteobacteria</taxon>
        <taxon>Hyphomicrobiales</taxon>
        <taxon>Phyllobacteriaceae</taxon>
        <taxon>Kumtagia</taxon>
    </lineage>
</organism>
<dbReference type="AlphaFoldDB" id="A0A2P7S521"/>
<dbReference type="Proteomes" id="UP000241229">
    <property type="component" value="Unassembled WGS sequence"/>
</dbReference>